<dbReference type="Pfam" id="PF08459">
    <property type="entry name" value="UvrC_RNaseH_dom"/>
    <property type="match status" value="1"/>
</dbReference>
<dbReference type="CDD" id="cd10434">
    <property type="entry name" value="GIY-YIG_UvrC_Cho"/>
    <property type="match status" value="1"/>
</dbReference>
<dbReference type="RefSeq" id="WP_025208572.1">
    <property type="nucleotide sequence ID" value="NZ_CP006932.1"/>
</dbReference>
<dbReference type="Proteomes" id="UP000019450">
    <property type="component" value="Chromosome"/>
</dbReference>
<dbReference type="PANTHER" id="PTHR30562">
    <property type="entry name" value="UVRC/OXIDOREDUCTASE"/>
    <property type="match status" value="1"/>
</dbReference>
<organism evidence="9 10">
    <name type="scientific">Candidatus Hepatoplasma crinochetorum Av</name>
    <dbReference type="NCBI Taxonomy" id="1427984"/>
    <lineage>
        <taxon>Bacteria</taxon>
        <taxon>Bacillati</taxon>
        <taxon>Mycoplasmatota</taxon>
        <taxon>Mollicutes</taxon>
        <taxon>Candidatus Hepatoplasmataceae</taxon>
        <taxon>Candidatus Hepatoplasma</taxon>
    </lineage>
</organism>
<name>W8GML5_9MOLU</name>
<dbReference type="Pfam" id="PF01541">
    <property type="entry name" value="GIY-YIG"/>
    <property type="match status" value="1"/>
</dbReference>
<dbReference type="InterPro" id="IPR038476">
    <property type="entry name" value="UvrC_RNase_H_dom_sf"/>
</dbReference>
<evidence type="ECO:0000256" key="2">
    <source>
        <dbReference type="ARBA" id="ARBA00022763"/>
    </source>
</evidence>
<dbReference type="PANTHER" id="PTHR30562:SF1">
    <property type="entry name" value="UVRABC SYSTEM PROTEIN C"/>
    <property type="match status" value="1"/>
</dbReference>
<evidence type="ECO:0000256" key="4">
    <source>
        <dbReference type="ARBA" id="ARBA00022881"/>
    </source>
</evidence>
<dbReference type="FunFam" id="3.40.1440.10:FF:000001">
    <property type="entry name" value="UvrABC system protein C"/>
    <property type="match status" value="1"/>
</dbReference>
<dbReference type="InterPro" id="IPR035901">
    <property type="entry name" value="GIY-YIG_endonuc_sf"/>
</dbReference>
<dbReference type="PROSITE" id="PS50164">
    <property type="entry name" value="GIY_YIG"/>
    <property type="match status" value="1"/>
</dbReference>
<dbReference type="Pfam" id="PF22920">
    <property type="entry name" value="UvrC_RNaseH"/>
    <property type="match status" value="1"/>
</dbReference>
<dbReference type="STRING" id="1427984.X271_00162"/>
<dbReference type="InterPro" id="IPR000305">
    <property type="entry name" value="GIY-YIG_endonuc"/>
</dbReference>
<dbReference type="PROSITE" id="PS50165">
    <property type="entry name" value="UVRC"/>
    <property type="match status" value="1"/>
</dbReference>
<feature type="domain" description="UvrC family homology region profile" evidence="8">
    <location>
        <begin position="249"/>
        <end position="454"/>
    </location>
</feature>
<reference evidence="9 10" key="1">
    <citation type="journal article" date="2014" name="Genome Biol. Evol.">
        <title>Phylogenomics of "Candidatus Hepatoplasma crinochetorum," a Lineage of Mollicutes Associated with Noninsect Arthropods.</title>
        <authorList>
            <person name="Leclercq S."/>
            <person name="Dittmer J."/>
            <person name="Bouchon D."/>
            <person name="Cordaux R."/>
        </authorList>
    </citation>
    <scope>NUCLEOTIDE SEQUENCE [LARGE SCALE GENOMIC DNA]</scope>
    <source>
        <strain evidence="9 10">Av</strain>
    </source>
</reference>
<dbReference type="HOGENOM" id="CLU_014841_3_2_14"/>
<feature type="domain" description="GIY-YIG" evidence="7">
    <location>
        <begin position="12"/>
        <end position="90"/>
    </location>
</feature>
<keyword evidence="6" id="KW-0175">Coiled coil</keyword>
<dbReference type="SMART" id="SM00465">
    <property type="entry name" value="GIYc"/>
    <property type="match status" value="1"/>
</dbReference>
<evidence type="ECO:0000256" key="1">
    <source>
        <dbReference type="ARBA" id="ARBA00022490"/>
    </source>
</evidence>
<dbReference type="InterPro" id="IPR004791">
    <property type="entry name" value="UvrC"/>
</dbReference>
<dbReference type="KEGG" id="hcr:X271_00162"/>
<dbReference type="GO" id="GO:0009380">
    <property type="term" value="C:excinuclease repair complex"/>
    <property type="evidence" value="ECO:0007669"/>
    <property type="project" value="InterPro"/>
</dbReference>
<dbReference type="GO" id="GO:0006289">
    <property type="term" value="P:nucleotide-excision repair"/>
    <property type="evidence" value="ECO:0007669"/>
    <property type="project" value="InterPro"/>
</dbReference>
<keyword evidence="5" id="KW-0234">DNA repair</keyword>
<keyword evidence="1" id="KW-0963">Cytoplasm</keyword>
<keyword evidence="3" id="KW-0228">DNA excision</keyword>
<accession>W8GML5</accession>
<dbReference type="Gene3D" id="3.40.1440.10">
    <property type="entry name" value="GIY-YIG endonuclease"/>
    <property type="match status" value="1"/>
</dbReference>
<protein>
    <submittedName>
        <fullName evidence="9">Excinuclease ABC subunit C</fullName>
    </submittedName>
</protein>
<sequence length="536" mass="63577">MITKNQLKNVPNTPGCYLWKDDKGFVIYVGKAKKLKNRMMQYLDPKDIQLKTRLLVKQIADFDYMLVKNEMESLILELELIKKYNPKYNIRLKNQRSYPYILFTKEPMFKLELTNEVKKNKKNLKYFGPFPDGYSANKIKKIIESIYPVSKCLNPNSGKPCLNYQMGICPGYCFKEKKDIDIEKITKEIENFFKGNDYQLKKIINKKINIYTEKEMYEQAQELYNLLPILEKYHQKQKILFNDNISRDVLNFYYKDDVLAIVILNIRYGKLISKITEVISIKKLNYQNIENLIEQYLYHYYQKNLIPSILVAPFKTGVLKLINFKKVIIPKQGRLKSILNLAKKEAEELYKQLEIKVNQKENNLKKAQDELAKLLKIDNFTLIELCDISNLGGQNQVGVVVNFLNFQKNSKMYRKYILDEFQNDYQAIYEVTYRHFRQKLIKKEDIPNLYIVDGKYQLDSAKKALKELNLLEKVKVIGLVKDKKHDTGKIIVEKNQEYLIKKNSEIYLLLGGFQDEVHRFAITFYRKKQQNKLFNK</sequence>
<gene>
    <name evidence="9" type="primary">uvrC</name>
    <name evidence="9" type="ORF">X271_00162</name>
</gene>
<feature type="coiled-coil region" evidence="6">
    <location>
        <begin position="336"/>
        <end position="377"/>
    </location>
</feature>
<keyword evidence="2" id="KW-0227">DNA damage</keyword>
<evidence type="ECO:0000259" key="8">
    <source>
        <dbReference type="PROSITE" id="PS50165"/>
    </source>
</evidence>
<evidence type="ECO:0000259" key="7">
    <source>
        <dbReference type="PROSITE" id="PS50164"/>
    </source>
</evidence>
<dbReference type="InterPro" id="IPR001162">
    <property type="entry name" value="UvrC_RNase_H_dom"/>
</dbReference>
<proteinExistence type="predicted"/>
<dbReference type="SUPFAM" id="SSF82771">
    <property type="entry name" value="GIY-YIG endonuclease"/>
    <property type="match status" value="1"/>
</dbReference>
<evidence type="ECO:0000313" key="9">
    <source>
        <dbReference type="EMBL" id="AHK22271.1"/>
    </source>
</evidence>
<keyword evidence="10" id="KW-1185">Reference proteome</keyword>
<evidence type="ECO:0000256" key="5">
    <source>
        <dbReference type="ARBA" id="ARBA00023204"/>
    </source>
</evidence>
<dbReference type="InterPro" id="IPR050066">
    <property type="entry name" value="UvrABC_protein_C"/>
</dbReference>
<dbReference type="PATRIC" id="fig|1427984.3.peg.151"/>
<dbReference type="NCBIfam" id="TIGR00194">
    <property type="entry name" value="uvrC"/>
    <property type="match status" value="1"/>
</dbReference>
<dbReference type="GO" id="GO:0009381">
    <property type="term" value="F:excinuclease ABC activity"/>
    <property type="evidence" value="ECO:0007669"/>
    <property type="project" value="InterPro"/>
</dbReference>
<evidence type="ECO:0000313" key="10">
    <source>
        <dbReference type="Proteomes" id="UP000019450"/>
    </source>
</evidence>
<evidence type="ECO:0000256" key="3">
    <source>
        <dbReference type="ARBA" id="ARBA00022769"/>
    </source>
</evidence>
<keyword evidence="4" id="KW-0267">Excision nuclease</keyword>
<evidence type="ECO:0000256" key="6">
    <source>
        <dbReference type="SAM" id="Coils"/>
    </source>
</evidence>
<dbReference type="eggNOG" id="COG0322">
    <property type="taxonomic scope" value="Bacteria"/>
</dbReference>
<dbReference type="Gene3D" id="3.30.420.340">
    <property type="entry name" value="UvrC, RNAse H endonuclease domain"/>
    <property type="match status" value="1"/>
</dbReference>
<dbReference type="AlphaFoldDB" id="W8GML5"/>
<dbReference type="OrthoDB" id="9804933at2"/>
<dbReference type="InterPro" id="IPR047296">
    <property type="entry name" value="GIY-YIG_UvrC_Cho"/>
</dbReference>
<dbReference type="EMBL" id="CP006932">
    <property type="protein sequence ID" value="AHK22271.1"/>
    <property type="molecule type" value="Genomic_DNA"/>
</dbReference>